<sequence length="212" mass="23829">MKIDIDRQRGMLTPADRAFLLGEREMSHDQSRRNAEARIRQRVTDTVLDFDLLLHTLSDKDRAQVFDDVHTDDAFLDALKAMIAFTYIGTKEQGFAFEDLLVPAVRASEEAMAAKQAGTNVSVEVTFDVETTVEDTLEGVAARLASGEPITPRELFSLIMQGGHDPTRYDEIVLHRRLEADDGVDDAFLERLASYLEADLEHESETRAVIYP</sequence>
<dbReference type="Proteomes" id="UP001321047">
    <property type="component" value="Unassembled WGS sequence"/>
</dbReference>
<dbReference type="InterPro" id="IPR058415">
    <property type="entry name" value="DUF8102"/>
</dbReference>
<dbReference type="AlphaFoldDB" id="A0AAP3E5J5"/>
<dbReference type="EMBL" id="JAOPJZ010000002">
    <property type="protein sequence ID" value="MCU4751090.1"/>
    <property type="molecule type" value="Genomic_DNA"/>
</dbReference>
<dbReference type="RefSeq" id="WP_342806518.1">
    <property type="nucleotide sequence ID" value="NZ_JAOPJZ010000002.1"/>
</dbReference>
<gene>
    <name evidence="2" type="ORF">OB919_03690</name>
</gene>
<evidence type="ECO:0000259" key="1">
    <source>
        <dbReference type="Pfam" id="PF26404"/>
    </source>
</evidence>
<accession>A0AAP3E5J5</accession>
<dbReference type="Pfam" id="PF26404">
    <property type="entry name" value="DUF8102"/>
    <property type="match status" value="1"/>
</dbReference>
<organism evidence="2 3">
    <name type="scientific">Natronosalvus hydrolyticus</name>
    <dbReference type="NCBI Taxonomy" id="2979988"/>
    <lineage>
        <taxon>Archaea</taxon>
        <taxon>Methanobacteriati</taxon>
        <taxon>Methanobacteriota</taxon>
        <taxon>Stenosarchaea group</taxon>
        <taxon>Halobacteria</taxon>
        <taxon>Halobacteriales</taxon>
        <taxon>Natrialbaceae</taxon>
        <taxon>Natronosalvus</taxon>
    </lineage>
</organism>
<name>A0AAP3E5J5_9EURY</name>
<keyword evidence="3" id="KW-1185">Reference proteome</keyword>
<proteinExistence type="predicted"/>
<protein>
    <recommendedName>
        <fullName evidence="1">Domain of unknown function domain-containing protein</fullName>
    </recommendedName>
</protein>
<comment type="caution">
    <text evidence="2">The sequence shown here is derived from an EMBL/GenBank/DDBJ whole genome shotgun (WGS) entry which is preliminary data.</text>
</comment>
<evidence type="ECO:0000313" key="3">
    <source>
        <dbReference type="Proteomes" id="UP001321047"/>
    </source>
</evidence>
<reference evidence="2 3" key="1">
    <citation type="submission" date="2022-09" db="EMBL/GenBank/DDBJ databases">
        <title>Enrichment on poylsaccharides allowed isolation of novel metabolic and taxonomic groups of Haloarchaea.</title>
        <authorList>
            <person name="Sorokin D.Y."/>
            <person name="Elcheninov A.G."/>
            <person name="Khizhniak T.V."/>
            <person name="Kolganova T.V."/>
            <person name="Kublanov I.V."/>
        </authorList>
    </citation>
    <scope>NUCLEOTIDE SEQUENCE [LARGE SCALE GENOMIC DNA]</scope>
    <source>
        <strain evidence="2 3">AArc-curdl1</strain>
    </source>
</reference>
<feature type="domain" description="Domain of unknown function" evidence="1">
    <location>
        <begin position="11"/>
        <end position="210"/>
    </location>
</feature>
<evidence type="ECO:0000313" key="2">
    <source>
        <dbReference type="EMBL" id="MCU4751090.1"/>
    </source>
</evidence>